<dbReference type="Gene3D" id="3.30.40.10">
    <property type="entry name" value="Zinc/RING finger domain, C3HC4 (zinc finger)"/>
    <property type="match status" value="1"/>
</dbReference>
<evidence type="ECO:0000256" key="2">
    <source>
        <dbReference type="ARBA" id="ARBA00014068"/>
    </source>
</evidence>
<evidence type="ECO:0000313" key="14">
    <source>
        <dbReference type="EMBL" id="KAJ8477042.1"/>
    </source>
</evidence>
<accession>A0AAV8QFM4</accession>
<keyword evidence="3 12" id="KW-0812">Transmembrane</keyword>
<dbReference type="CDD" id="cd16539">
    <property type="entry name" value="RING-HC_RNF113A_B"/>
    <property type="match status" value="1"/>
</dbReference>
<dbReference type="AlphaFoldDB" id="A0AAV8QFM4"/>
<dbReference type="InterPro" id="IPR010652">
    <property type="entry name" value="DUF1232"/>
</dbReference>
<keyword evidence="6" id="KW-0862">Zinc</keyword>
<evidence type="ECO:0000256" key="8">
    <source>
        <dbReference type="ARBA" id="ARBA00023136"/>
    </source>
</evidence>
<dbReference type="PANTHER" id="PTHR22894:SF5">
    <property type="entry name" value="RING-TYPE DOMAIN-CONTAINING PROTEIN"/>
    <property type="match status" value="1"/>
</dbReference>
<comment type="subcellular location">
    <subcellularLocation>
        <location evidence="1">Endomembrane system</location>
        <topology evidence="1">Multi-pass membrane protein</topology>
    </subcellularLocation>
</comment>
<dbReference type="InterPro" id="IPR001841">
    <property type="entry name" value="Znf_RING"/>
</dbReference>
<dbReference type="GO" id="GO:0061630">
    <property type="term" value="F:ubiquitin protein ligase activity"/>
    <property type="evidence" value="ECO:0007669"/>
    <property type="project" value="InterPro"/>
</dbReference>
<evidence type="ECO:0000256" key="11">
    <source>
        <dbReference type="PROSITE-ProRule" id="PRU00175"/>
    </source>
</evidence>
<evidence type="ECO:0000256" key="1">
    <source>
        <dbReference type="ARBA" id="ARBA00004127"/>
    </source>
</evidence>
<evidence type="ECO:0000256" key="6">
    <source>
        <dbReference type="ARBA" id="ARBA00022833"/>
    </source>
</evidence>
<dbReference type="InterPro" id="IPR038896">
    <property type="entry name" value="RNF170"/>
</dbReference>
<dbReference type="InterPro" id="IPR017907">
    <property type="entry name" value="Znf_RING_CS"/>
</dbReference>
<evidence type="ECO:0000256" key="3">
    <source>
        <dbReference type="ARBA" id="ARBA00022692"/>
    </source>
</evidence>
<reference evidence="14 15" key="1">
    <citation type="submission" date="2022-12" db="EMBL/GenBank/DDBJ databases">
        <title>Chromosome-scale assembly of the Ensete ventricosum genome.</title>
        <authorList>
            <person name="Dussert Y."/>
            <person name="Stocks J."/>
            <person name="Wendawek A."/>
            <person name="Woldeyes F."/>
            <person name="Nichols R.A."/>
            <person name="Borrell J.S."/>
        </authorList>
    </citation>
    <scope>NUCLEOTIDE SEQUENCE [LARGE SCALE GENOMIC DNA]</scope>
    <source>
        <strain evidence="15">cv. Maze</strain>
        <tissue evidence="14">Seeds</tissue>
    </source>
</reference>
<dbReference type="SUPFAM" id="SSF57850">
    <property type="entry name" value="RING/U-box"/>
    <property type="match status" value="1"/>
</dbReference>
<evidence type="ECO:0000256" key="7">
    <source>
        <dbReference type="ARBA" id="ARBA00022989"/>
    </source>
</evidence>
<dbReference type="Proteomes" id="UP001222027">
    <property type="component" value="Unassembled WGS sequence"/>
</dbReference>
<keyword evidence="7 12" id="KW-1133">Transmembrane helix</keyword>
<dbReference type="PANTHER" id="PTHR22894">
    <property type="entry name" value="RING-TYPE DOMAIN-CONTAINING PROTEIN"/>
    <property type="match status" value="1"/>
</dbReference>
<feature type="transmembrane region" description="Helical" evidence="12">
    <location>
        <begin position="161"/>
        <end position="181"/>
    </location>
</feature>
<dbReference type="GO" id="GO:0008270">
    <property type="term" value="F:zinc ion binding"/>
    <property type="evidence" value="ECO:0007669"/>
    <property type="project" value="UniProtKB-KW"/>
</dbReference>
<dbReference type="GO" id="GO:0012505">
    <property type="term" value="C:endomembrane system"/>
    <property type="evidence" value="ECO:0007669"/>
    <property type="project" value="UniProtKB-SubCell"/>
</dbReference>
<evidence type="ECO:0000256" key="5">
    <source>
        <dbReference type="ARBA" id="ARBA00022771"/>
    </source>
</evidence>
<keyword evidence="8 12" id="KW-0472">Membrane</keyword>
<proteinExistence type="predicted"/>
<protein>
    <recommendedName>
        <fullName evidence="2">E3 ubiquitin-protein ligase RNF170</fullName>
    </recommendedName>
    <alternativeName>
        <fullName evidence="10">RING finger protein 170</fullName>
    </alternativeName>
    <alternativeName>
        <fullName evidence="9">RING-type E3 ubiquitin transferase RNF170</fullName>
    </alternativeName>
</protein>
<feature type="transmembrane region" description="Helical" evidence="12">
    <location>
        <begin position="120"/>
        <end position="141"/>
    </location>
</feature>
<name>A0AAV8QFM4_ENSVE</name>
<dbReference type="Pfam" id="PF06803">
    <property type="entry name" value="DUF1232"/>
    <property type="match status" value="1"/>
</dbReference>
<evidence type="ECO:0000256" key="10">
    <source>
        <dbReference type="ARBA" id="ARBA00031107"/>
    </source>
</evidence>
<dbReference type="PROSITE" id="PS50089">
    <property type="entry name" value="ZF_RING_2"/>
    <property type="match status" value="1"/>
</dbReference>
<sequence length="308" mass="34829">MESPPEDDFCSICHDNFTLPCQANCSHWFCGYCILRVWHHGSALQPCKCPICHRFITLLIPADAAVQEHQNTGASQVLENIEKYNHSFGGGPSSIIQKLRDLPFFMRRLLRELIDPQRSLLPLVLRARIFFAMAVSAIYVLSPVDILPEGVFGFVGLLDDLIVLLVVILHLATIYRSVLLYRHGAQQFVYESSYASYLAGSYPLQFPSMLLLYVKVYLKQLQVLMKKYSLWQCGETEHTNQRQQAQPDSSDSGFIQIPISHSKLPTVNSSVFMVPKGFKLMDGLLGVPENHTALGPRNYHVRMESSLL</sequence>
<keyword evidence="15" id="KW-1185">Reference proteome</keyword>
<dbReference type="InterPro" id="IPR013083">
    <property type="entry name" value="Znf_RING/FYVE/PHD"/>
</dbReference>
<evidence type="ECO:0000256" key="9">
    <source>
        <dbReference type="ARBA" id="ARBA00030110"/>
    </source>
</evidence>
<keyword evidence="4" id="KW-0479">Metal-binding</keyword>
<comment type="caution">
    <text evidence="14">The sequence shown here is derived from an EMBL/GenBank/DDBJ whole genome shotgun (WGS) entry which is preliminary data.</text>
</comment>
<dbReference type="SMART" id="SM00184">
    <property type="entry name" value="RING"/>
    <property type="match status" value="1"/>
</dbReference>
<evidence type="ECO:0000256" key="12">
    <source>
        <dbReference type="SAM" id="Phobius"/>
    </source>
</evidence>
<evidence type="ECO:0000256" key="4">
    <source>
        <dbReference type="ARBA" id="ARBA00022723"/>
    </source>
</evidence>
<evidence type="ECO:0000259" key="13">
    <source>
        <dbReference type="PROSITE" id="PS50089"/>
    </source>
</evidence>
<gene>
    <name evidence="14" type="ORF">OPV22_020769</name>
</gene>
<dbReference type="PROSITE" id="PS00518">
    <property type="entry name" value="ZF_RING_1"/>
    <property type="match status" value="1"/>
</dbReference>
<feature type="domain" description="RING-type" evidence="13">
    <location>
        <begin position="10"/>
        <end position="53"/>
    </location>
</feature>
<organism evidence="14 15">
    <name type="scientific">Ensete ventricosum</name>
    <name type="common">Abyssinian banana</name>
    <name type="synonym">Musa ensete</name>
    <dbReference type="NCBI Taxonomy" id="4639"/>
    <lineage>
        <taxon>Eukaryota</taxon>
        <taxon>Viridiplantae</taxon>
        <taxon>Streptophyta</taxon>
        <taxon>Embryophyta</taxon>
        <taxon>Tracheophyta</taxon>
        <taxon>Spermatophyta</taxon>
        <taxon>Magnoliopsida</taxon>
        <taxon>Liliopsida</taxon>
        <taxon>Zingiberales</taxon>
        <taxon>Musaceae</taxon>
        <taxon>Ensete</taxon>
    </lineage>
</organism>
<keyword evidence="5 11" id="KW-0863">Zinc-finger</keyword>
<evidence type="ECO:0000313" key="15">
    <source>
        <dbReference type="Proteomes" id="UP001222027"/>
    </source>
</evidence>
<dbReference type="EMBL" id="JAQQAF010000006">
    <property type="protein sequence ID" value="KAJ8477042.1"/>
    <property type="molecule type" value="Genomic_DNA"/>
</dbReference>